<organism evidence="1 2">
    <name type="scientific">Campylobacter gracilis RM3268</name>
    <dbReference type="NCBI Taxonomy" id="553220"/>
    <lineage>
        <taxon>Bacteria</taxon>
        <taxon>Pseudomonadati</taxon>
        <taxon>Campylobacterota</taxon>
        <taxon>Epsilonproteobacteria</taxon>
        <taxon>Campylobacterales</taxon>
        <taxon>Campylobacteraceae</taxon>
        <taxon>Campylobacter</taxon>
    </lineage>
</organism>
<gene>
    <name evidence="1" type="ORF">CAMGR0001_1119</name>
</gene>
<dbReference type="EMBL" id="ACYG01000027">
    <property type="protein sequence ID" value="EEV16825.1"/>
    <property type="molecule type" value="Genomic_DNA"/>
</dbReference>
<keyword evidence="2" id="KW-1185">Reference proteome</keyword>
<dbReference type="RefSeq" id="WP_005871648.1">
    <property type="nucleotide sequence ID" value="NZ_ACYG01000027.1"/>
</dbReference>
<protein>
    <submittedName>
        <fullName evidence="1">Uncharacterized protein</fullName>
    </submittedName>
</protein>
<dbReference type="Proteomes" id="UP000005709">
    <property type="component" value="Unassembled WGS sequence"/>
</dbReference>
<name>C8PIS0_9BACT</name>
<evidence type="ECO:0000313" key="2">
    <source>
        <dbReference type="Proteomes" id="UP000005709"/>
    </source>
</evidence>
<sequence>MNEEALRSTKKSHRISNKSRDLNEAQIADIALLLEKEAQILQFYSLGAVKFQDKKLGEILSLRAGLLERMLDFANSCRLGAMPPENGSEALAAKGMNEFLASALLIEKSSMMFYVDLINSCKNAEFKELLYKAQAVSYNEILPILKELNSKCEVDSNSLNLTDLLNEILKNPQELERIFQKYDLQNILNSAFYNLIKGILHKN</sequence>
<proteinExistence type="predicted"/>
<dbReference type="STRING" id="824.CGRAC_1011"/>
<comment type="caution">
    <text evidence="1">The sequence shown here is derived from an EMBL/GenBank/DDBJ whole genome shotgun (WGS) entry which is preliminary data.</text>
</comment>
<evidence type="ECO:0000313" key="1">
    <source>
        <dbReference type="EMBL" id="EEV16825.1"/>
    </source>
</evidence>
<dbReference type="AlphaFoldDB" id="C8PIS0"/>
<reference evidence="1 2" key="1">
    <citation type="submission" date="2009-07" db="EMBL/GenBank/DDBJ databases">
        <authorList>
            <person name="Madupu R."/>
            <person name="Sebastian Y."/>
            <person name="Durkin A.S."/>
            <person name="Torralba M."/>
            <person name="Methe B."/>
            <person name="Sutton G.G."/>
            <person name="Strausberg R.L."/>
            <person name="Nelson K.E."/>
        </authorList>
    </citation>
    <scope>NUCLEOTIDE SEQUENCE [LARGE SCALE GENOMIC DNA]</scope>
    <source>
        <strain evidence="1 2">RM3268</strain>
    </source>
</reference>
<accession>C8PIS0</accession>